<keyword evidence="1" id="KW-0812">Transmembrane</keyword>
<dbReference type="EMBL" id="GL877419">
    <property type="protein sequence ID" value="ELA47377.1"/>
    <property type="molecule type" value="Genomic_DNA"/>
</dbReference>
<dbReference type="STRING" id="948595.L2GVM2"/>
<sequence length="165" mass="18787">MIPFFRYTRCSVVSVLLRCRNRSFLRLIRNATARTARKRAITNFFTPGMNERSESALIIIVIGTIFFLIGGVLFFDRVMMMAGNIVFGFGVLLLLIPQMSLNNRGNLKSVSLFVAGVVLVFCKFAVLGFLFQLFSVLYTVRNKIPSIRSIIMNNITKILKFVRVF</sequence>
<dbReference type="Proteomes" id="UP000011081">
    <property type="component" value="Unassembled WGS sequence"/>
</dbReference>
<feature type="transmembrane region" description="Helical" evidence="1">
    <location>
        <begin position="112"/>
        <end position="140"/>
    </location>
</feature>
<organism evidence="2 3">
    <name type="scientific">Vavraia culicis (isolate floridensis)</name>
    <name type="common">Microsporidian parasite</name>
    <dbReference type="NCBI Taxonomy" id="948595"/>
    <lineage>
        <taxon>Eukaryota</taxon>
        <taxon>Fungi</taxon>
        <taxon>Fungi incertae sedis</taxon>
        <taxon>Microsporidia</taxon>
        <taxon>Pleistophoridae</taxon>
        <taxon>Vavraia</taxon>
    </lineage>
</organism>
<reference evidence="3" key="1">
    <citation type="submission" date="2011-03" db="EMBL/GenBank/DDBJ databases">
        <title>The genome sequence of Vavraia culicis strain floridensis.</title>
        <authorList>
            <consortium name="The Broad Institute Genome Sequencing Platform"/>
            <person name="Cuomo C."/>
            <person name="Becnel J."/>
            <person name="Sanscrainte N."/>
            <person name="Young S.K."/>
            <person name="Zeng Q."/>
            <person name="Gargeya S."/>
            <person name="Fitzgerald M."/>
            <person name="Haas B."/>
            <person name="Abouelleil A."/>
            <person name="Alvarado L."/>
            <person name="Arachchi H.M."/>
            <person name="Berlin A."/>
            <person name="Chapman S.B."/>
            <person name="Gearin G."/>
            <person name="Goldberg J."/>
            <person name="Griggs A."/>
            <person name="Gujja S."/>
            <person name="Hansen M."/>
            <person name="Heiman D."/>
            <person name="Howarth C."/>
            <person name="Larimer J."/>
            <person name="Lui A."/>
            <person name="MacDonald P.J.P."/>
            <person name="McCowen C."/>
            <person name="Montmayeur A."/>
            <person name="Murphy C."/>
            <person name="Neiman D."/>
            <person name="Pearson M."/>
            <person name="Priest M."/>
            <person name="Roberts A."/>
            <person name="Saif S."/>
            <person name="Shea T."/>
            <person name="Sisk P."/>
            <person name="Stolte C."/>
            <person name="Sykes S."/>
            <person name="Wortman J."/>
            <person name="Nusbaum C."/>
            <person name="Birren B."/>
        </authorList>
    </citation>
    <scope>NUCLEOTIDE SEQUENCE [LARGE SCALE GENOMIC DNA]</scope>
    <source>
        <strain evidence="3">floridensis</strain>
    </source>
</reference>
<feature type="transmembrane region" description="Helical" evidence="1">
    <location>
        <begin position="82"/>
        <end position="100"/>
    </location>
</feature>
<dbReference type="InParanoid" id="L2GVM2"/>
<evidence type="ECO:0000256" key="1">
    <source>
        <dbReference type="SAM" id="Phobius"/>
    </source>
</evidence>
<evidence type="ECO:0000313" key="2">
    <source>
        <dbReference type="EMBL" id="ELA47377.1"/>
    </source>
</evidence>
<keyword evidence="1" id="KW-1133">Transmembrane helix</keyword>
<gene>
    <name evidence="2" type="ORF">VCUG_01146</name>
</gene>
<protein>
    <submittedName>
        <fullName evidence="2">Uncharacterized protein</fullName>
    </submittedName>
</protein>
<dbReference type="OMA" id="MMMAGNI"/>
<name>L2GVM2_VAVCU</name>
<proteinExistence type="predicted"/>
<dbReference type="VEuPathDB" id="MicrosporidiaDB:VCUG_01146"/>
<dbReference type="RefSeq" id="XP_008074166.1">
    <property type="nucleotide sequence ID" value="XM_008075975.1"/>
</dbReference>
<keyword evidence="3" id="KW-1185">Reference proteome</keyword>
<keyword evidence="1" id="KW-0472">Membrane</keyword>
<dbReference type="OrthoDB" id="2193718at2759"/>
<dbReference type="AlphaFoldDB" id="L2GVM2"/>
<dbReference type="HOGENOM" id="CLU_136954_0_0_1"/>
<evidence type="ECO:0000313" key="3">
    <source>
        <dbReference type="Proteomes" id="UP000011081"/>
    </source>
</evidence>
<feature type="transmembrane region" description="Helical" evidence="1">
    <location>
        <begin position="56"/>
        <end position="75"/>
    </location>
</feature>
<accession>L2GVM2</accession>
<dbReference type="GeneID" id="19879027"/>